<name>A0A9P5INM3_9HELO</name>
<gene>
    <name evidence="1" type="ORF">EAE97_005995</name>
</gene>
<dbReference type="AlphaFoldDB" id="A0A9P5INM3"/>
<comment type="caution">
    <text evidence="1">The sequence shown here is derived from an EMBL/GenBank/DDBJ whole genome shotgun (WGS) entry which is preliminary data.</text>
</comment>
<protein>
    <submittedName>
        <fullName evidence="1">Uncharacterized protein</fullName>
    </submittedName>
</protein>
<accession>A0A9P5INM3</accession>
<dbReference type="EMBL" id="RCSW01000010">
    <property type="protein sequence ID" value="KAF7943925.1"/>
    <property type="molecule type" value="Genomic_DNA"/>
</dbReference>
<reference evidence="1 2" key="1">
    <citation type="journal article" date="2020" name="Genome Biol. Evol.">
        <title>Comparative genomics of Sclerotiniaceae.</title>
        <authorList>
            <person name="Valero Jimenez C.A."/>
            <person name="Steentjes M."/>
            <person name="Scholten O.E."/>
            <person name="Van Kan J.A.L."/>
        </authorList>
    </citation>
    <scope>NUCLEOTIDE SEQUENCE [LARGE SCALE GENOMIC DNA]</scope>
    <source>
        <strain evidence="1 2">MUCL 94</strain>
    </source>
</reference>
<sequence>MSDKTHQQILLILQATPYYLELAQIEKDHQATVQPVLQQTSEVLRAFRKETRAGNTNGAQECQDTLDQNVKIIVDTYERNKREWNKVMARLGEDIGGLLGKTLVEVARGMDRRGTSAAGSDMNLQRVLVQVARRIHSE</sequence>
<evidence type="ECO:0000313" key="1">
    <source>
        <dbReference type="EMBL" id="KAF7943925.1"/>
    </source>
</evidence>
<dbReference type="Proteomes" id="UP000710849">
    <property type="component" value="Unassembled WGS sequence"/>
</dbReference>
<organism evidence="1 2">
    <name type="scientific">Botrytis byssoidea</name>
    <dbReference type="NCBI Taxonomy" id="139641"/>
    <lineage>
        <taxon>Eukaryota</taxon>
        <taxon>Fungi</taxon>
        <taxon>Dikarya</taxon>
        <taxon>Ascomycota</taxon>
        <taxon>Pezizomycotina</taxon>
        <taxon>Leotiomycetes</taxon>
        <taxon>Helotiales</taxon>
        <taxon>Sclerotiniaceae</taxon>
        <taxon>Botrytis</taxon>
    </lineage>
</organism>
<evidence type="ECO:0000313" key="2">
    <source>
        <dbReference type="Proteomes" id="UP000710849"/>
    </source>
</evidence>
<dbReference type="RefSeq" id="XP_038732984.1">
    <property type="nucleotide sequence ID" value="XM_038876508.1"/>
</dbReference>
<proteinExistence type="predicted"/>
<keyword evidence="2" id="KW-1185">Reference proteome</keyword>
<dbReference type="GeneID" id="62149584"/>